<keyword evidence="7" id="KW-0282">Flagellum</keyword>
<dbReference type="Proteomes" id="UP000064920">
    <property type="component" value="Chromosome"/>
</dbReference>
<dbReference type="OrthoDB" id="9779817at2"/>
<evidence type="ECO:0000256" key="1">
    <source>
        <dbReference type="ARBA" id="ARBA00004651"/>
    </source>
</evidence>
<keyword evidence="6" id="KW-0472">Membrane</keyword>
<keyword evidence="3" id="KW-1003">Cell membrane</keyword>
<evidence type="ECO:0000256" key="6">
    <source>
        <dbReference type="ARBA" id="ARBA00023136"/>
    </source>
</evidence>
<keyword evidence="4" id="KW-0812">Transmembrane</keyword>
<keyword evidence="7" id="KW-0966">Cell projection</keyword>
<dbReference type="STRING" id="1397108.IMCC12053_1723"/>
<dbReference type="PATRIC" id="fig|1397108.4.peg.1760"/>
<dbReference type="PANTHER" id="PTHR30065:SF1">
    <property type="entry name" value="SURFACE PRESENTATION OF ANTIGENS PROTEIN SPAR"/>
    <property type="match status" value="1"/>
</dbReference>
<evidence type="ECO:0000256" key="2">
    <source>
        <dbReference type="ARBA" id="ARBA00009772"/>
    </source>
</evidence>
<dbReference type="AlphaFoldDB" id="A0A0N9ZIW4"/>
<keyword evidence="5" id="KW-1133">Transmembrane helix</keyword>
<comment type="similarity">
    <text evidence="2">Belongs to the FliR/MopE/SpaR family.</text>
</comment>
<dbReference type="RefSeq" id="WP_062217976.1">
    <property type="nucleotide sequence ID" value="NZ_CP012023.1"/>
</dbReference>
<dbReference type="PANTHER" id="PTHR30065">
    <property type="entry name" value="FLAGELLAR BIOSYNTHETIC PROTEIN FLIR"/>
    <property type="match status" value="1"/>
</dbReference>
<reference evidence="7 8" key="1">
    <citation type="submission" date="2015-05" db="EMBL/GenBank/DDBJ databases">
        <authorList>
            <person name="Wang D.B."/>
            <person name="Wang M."/>
        </authorList>
    </citation>
    <scope>NUCLEOTIDE SEQUENCE [LARGE SCALE GENOMIC DNA]</scope>
    <source>
        <strain evidence="7 8">IMCC 12053</strain>
    </source>
</reference>
<evidence type="ECO:0000256" key="3">
    <source>
        <dbReference type="ARBA" id="ARBA00022475"/>
    </source>
</evidence>
<comment type="subcellular location">
    <subcellularLocation>
        <location evidence="1">Cell membrane</location>
        <topology evidence="1">Multi-pass membrane protein</topology>
    </subcellularLocation>
</comment>
<evidence type="ECO:0000313" key="8">
    <source>
        <dbReference type="Proteomes" id="UP000064920"/>
    </source>
</evidence>
<dbReference type="Pfam" id="PF01311">
    <property type="entry name" value="Bac_export_1"/>
    <property type="match status" value="1"/>
</dbReference>
<keyword evidence="8" id="KW-1185">Reference proteome</keyword>
<keyword evidence="7" id="KW-0969">Cilium</keyword>
<dbReference type="KEGG" id="cmar:IMCC12053_1723"/>
<dbReference type="InterPro" id="IPR002010">
    <property type="entry name" value="T3SS_IM_R"/>
</dbReference>
<dbReference type="PRINTS" id="PR00953">
    <property type="entry name" value="TYPE3IMRPROT"/>
</dbReference>
<dbReference type="GO" id="GO:0006605">
    <property type="term" value="P:protein targeting"/>
    <property type="evidence" value="ECO:0007669"/>
    <property type="project" value="InterPro"/>
</dbReference>
<accession>A0A0N9ZIW4</accession>
<proteinExistence type="inferred from homology"/>
<dbReference type="GO" id="GO:0005886">
    <property type="term" value="C:plasma membrane"/>
    <property type="evidence" value="ECO:0007669"/>
    <property type="project" value="UniProtKB-SubCell"/>
</dbReference>
<organism evidence="7 8">
    <name type="scientific">Celeribacter marinus</name>
    <dbReference type="NCBI Taxonomy" id="1397108"/>
    <lineage>
        <taxon>Bacteria</taxon>
        <taxon>Pseudomonadati</taxon>
        <taxon>Pseudomonadota</taxon>
        <taxon>Alphaproteobacteria</taxon>
        <taxon>Rhodobacterales</taxon>
        <taxon>Roseobacteraceae</taxon>
        <taxon>Celeribacter</taxon>
    </lineage>
</organism>
<protein>
    <submittedName>
        <fullName evidence="7">Flagellar biosynthesis protein FliR</fullName>
    </submittedName>
</protein>
<evidence type="ECO:0000313" key="7">
    <source>
        <dbReference type="EMBL" id="ALI55670.1"/>
    </source>
</evidence>
<evidence type="ECO:0000256" key="4">
    <source>
        <dbReference type="ARBA" id="ARBA00022692"/>
    </source>
</evidence>
<evidence type="ECO:0000256" key="5">
    <source>
        <dbReference type="ARBA" id="ARBA00022989"/>
    </source>
</evidence>
<sequence length="257" mass="27195">MEYLETLSQMSQPALIAAFLVFVRVGASMAALPAFGEQTVSVRVRLALTLAFTAIVFPAVAIDPFILNTSLVVLGPSMLAEVVSGLTIGIIVRLSVMALQIAGTIISQSTSLSQLFGGGAVDAQPAMGYILFTAGLALAVTLGLHERIALLLIQSYDLFPAGKFPDPRDLSLLMVGHVAHAFALAFSFSGPFLIASVIYNTALGVINRAMPQLMVALVGAPAITLGGLILLFLTAPLLLEIWIEHFYRTLQNPLGIF</sequence>
<name>A0A0N9ZIW4_9RHOB</name>
<dbReference type="EMBL" id="CP012023">
    <property type="protein sequence ID" value="ALI55670.1"/>
    <property type="molecule type" value="Genomic_DNA"/>
</dbReference>
<gene>
    <name evidence="7" type="ORF">IMCC12053_1723</name>
</gene>